<feature type="transmembrane region" description="Helical" evidence="2">
    <location>
        <begin position="363"/>
        <end position="382"/>
    </location>
</feature>
<dbReference type="RefSeq" id="WP_125911476.1">
    <property type="nucleotide sequence ID" value="NZ_AP018920.1"/>
</dbReference>
<feature type="transmembrane region" description="Helical" evidence="2">
    <location>
        <begin position="284"/>
        <end position="304"/>
    </location>
</feature>
<dbReference type="InterPro" id="IPR051425">
    <property type="entry name" value="Formin_Homology"/>
</dbReference>
<dbReference type="STRING" id="2074.BG845_06313"/>
<feature type="transmembrane region" description="Helical" evidence="2">
    <location>
        <begin position="165"/>
        <end position="185"/>
    </location>
</feature>
<dbReference type="AlphaFoldDB" id="A0A1Y2MIK0"/>
<comment type="caution">
    <text evidence="3">The sequence shown here is derived from an EMBL/GenBank/DDBJ whole genome shotgun (WGS) entry which is preliminary data.</text>
</comment>
<feature type="region of interest" description="Disordered" evidence="1">
    <location>
        <begin position="522"/>
        <end position="543"/>
    </location>
</feature>
<feature type="compositionally biased region" description="Low complexity" evidence="1">
    <location>
        <begin position="717"/>
        <end position="730"/>
    </location>
</feature>
<evidence type="ECO:0000256" key="1">
    <source>
        <dbReference type="SAM" id="MobiDB-lite"/>
    </source>
</evidence>
<dbReference type="Proteomes" id="UP000194360">
    <property type="component" value="Unassembled WGS sequence"/>
</dbReference>
<dbReference type="PANTHER" id="PTHR45725:SF1">
    <property type="entry name" value="DISHEVELLED ASSOCIATED ACTIVATOR OF MORPHOGENESIS, ISOFORM D"/>
    <property type="match status" value="1"/>
</dbReference>
<sequence>MTATAPRPTPRPVTAGRNHGRVGVLVGGSSGVVVRAFIVAVVAAAIASPSVGADPAASPSSAAPVVMTASAPIGVPVSPMSVSATQWTSNTVVSTVPAQAPSPAPVGSCGVFDVAGCIGEAFTGLLRAAVTDVVNPALELLSDTLLSTPLPSTIPRLTELWGVSWRIALAAYTALVLAGGLLVMVHQSVQTRYGVREVAPRLVVGFVAAWWSLPLADTGVQIANSLSGELVGGVDERAGMAGLAALVRAAITSPPAVAGVAASWPLLLASAVVGVLLVAVLAGWVLRVVMVIVLVAGAPLVVMWHALPQTDPLARWWWRAMTGLLSIQVLQALIVSVGLVVLLPDPDSPDGTAGAAGVFGLPSGQASWVTLLVLGVLLWLLLRVPGWVWSTVKLRAGGSSLLATAIKIGFAVKGARLLGAGLGGGAVAASTRRRLPGGWGDVCDPLDRAPMLPSGQLALPLPGLRPRRATRRATPVPPPGEGRRPGPGQLALPLTEGVWPEHRAVAGRDGQWRLPIDVARVPRTTDTPTPTVAVGAGRSPGRGEQLRFPGDGLWPEQRAVAGADGQYRFAFPVARRPSPPRSGGRAGSGRPAVASFGGRQVPLNLRPPDPYRGVRALRSGQYPLPLPNLHRTPRPAPPAPAPRPDAARPASGGVQLRLPIPAGPTQSSAVAPRPAAPGAPPRTPTPRTPPPTPPPPSTPPVAPRPATSPSPSPSPSPDRAAPRVPSAPMPRVRPRRAPRLPMRKDPR</sequence>
<dbReference type="PANTHER" id="PTHR45725">
    <property type="entry name" value="FORMIN HOMOLOGY 2 FAMILY MEMBER"/>
    <property type="match status" value="1"/>
</dbReference>
<evidence type="ECO:0000313" key="3">
    <source>
        <dbReference type="EMBL" id="OSY35080.1"/>
    </source>
</evidence>
<dbReference type="PRINTS" id="PR01217">
    <property type="entry name" value="PRICHEXTENSN"/>
</dbReference>
<feature type="compositionally biased region" description="Pro residues" evidence="1">
    <location>
        <begin position="674"/>
        <end position="716"/>
    </location>
</feature>
<feature type="region of interest" description="Disordered" evidence="1">
    <location>
        <begin position="572"/>
        <end position="747"/>
    </location>
</feature>
<feature type="transmembrane region" description="Helical" evidence="2">
    <location>
        <begin position="21"/>
        <end position="46"/>
    </location>
</feature>
<feature type="compositionally biased region" description="Pro residues" evidence="1">
    <location>
        <begin position="634"/>
        <end position="643"/>
    </location>
</feature>
<reference evidence="3 4" key="1">
    <citation type="submission" date="2016-09" db="EMBL/GenBank/DDBJ databases">
        <title>Pseudonocardia autotrophica DSM535, a candidate organism with high potential of specific P450 cytochromes.</title>
        <authorList>
            <person name="Grumaz C."/>
            <person name="Vainshtein Y."/>
            <person name="Kirstahler P."/>
            <person name="Sohn K."/>
        </authorList>
    </citation>
    <scope>NUCLEOTIDE SEQUENCE [LARGE SCALE GENOMIC DNA]</scope>
    <source>
        <strain evidence="3 4">DSM 535</strain>
    </source>
</reference>
<feature type="region of interest" description="Disordered" evidence="1">
    <location>
        <begin position="466"/>
        <end position="488"/>
    </location>
</feature>
<protein>
    <recommendedName>
        <fullName evidence="5">TrbL/VirB6 plasmid conjugal transfer protein</fullName>
    </recommendedName>
</protein>
<feature type="compositionally biased region" description="Low complexity" evidence="1">
    <location>
        <begin position="522"/>
        <end position="534"/>
    </location>
</feature>
<evidence type="ECO:0008006" key="5">
    <source>
        <dbReference type="Google" id="ProtNLM"/>
    </source>
</evidence>
<keyword evidence="2" id="KW-0472">Membrane</keyword>
<accession>A0A1Y2MIK0</accession>
<dbReference type="OrthoDB" id="3417255at2"/>
<keyword evidence="2" id="KW-1133">Transmembrane helix</keyword>
<keyword evidence="2" id="KW-0812">Transmembrane</keyword>
<proteinExistence type="predicted"/>
<feature type="transmembrane region" description="Helical" evidence="2">
    <location>
        <begin position="256"/>
        <end position="278"/>
    </location>
</feature>
<feature type="transmembrane region" description="Helical" evidence="2">
    <location>
        <begin position="316"/>
        <end position="343"/>
    </location>
</feature>
<dbReference type="EMBL" id="MIGB01000058">
    <property type="protein sequence ID" value="OSY35080.1"/>
    <property type="molecule type" value="Genomic_DNA"/>
</dbReference>
<evidence type="ECO:0000256" key="2">
    <source>
        <dbReference type="SAM" id="Phobius"/>
    </source>
</evidence>
<keyword evidence="4" id="KW-1185">Reference proteome</keyword>
<gene>
    <name evidence="3" type="ORF">BG845_06313</name>
</gene>
<evidence type="ECO:0000313" key="4">
    <source>
        <dbReference type="Proteomes" id="UP000194360"/>
    </source>
</evidence>
<name>A0A1Y2MIK0_PSEAH</name>
<organism evidence="3 4">
    <name type="scientific">Pseudonocardia autotrophica</name>
    <name type="common">Amycolata autotrophica</name>
    <name type="synonym">Nocardia autotrophica</name>
    <dbReference type="NCBI Taxonomy" id="2074"/>
    <lineage>
        <taxon>Bacteria</taxon>
        <taxon>Bacillati</taxon>
        <taxon>Actinomycetota</taxon>
        <taxon>Actinomycetes</taxon>
        <taxon>Pseudonocardiales</taxon>
        <taxon>Pseudonocardiaceae</taxon>
        <taxon>Pseudonocardia</taxon>
    </lineage>
</organism>